<dbReference type="OrthoDB" id="3824278at2"/>
<evidence type="ECO:0000313" key="2">
    <source>
        <dbReference type="EMBL" id="TDD46285.1"/>
    </source>
</evidence>
<protein>
    <submittedName>
        <fullName evidence="2">Uncharacterized protein</fullName>
    </submittedName>
</protein>
<feature type="region of interest" description="Disordered" evidence="1">
    <location>
        <begin position="33"/>
        <end position="61"/>
    </location>
</feature>
<dbReference type="RefSeq" id="WP_132176072.1">
    <property type="nucleotide sequence ID" value="NZ_SMKX01000177.1"/>
</dbReference>
<evidence type="ECO:0000313" key="3">
    <source>
        <dbReference type="Proteomes" id="UP000295124"/>
    </source>
</evidence>
<dbReference type="EMBL" id="SMKX01000177">
    <property type="protein sequence ID" value="TDD46285.1"/>
    <property type="molecule type" value="Genomic_DNA"/>
</dbReference>
<proteinExistence type="predicted"/>
<dbReference type="AlphaFoldDB" id="A0A4R4YMK6"/>
<dbReference type="PROSITE" id="PS51257">
    <property type="entry name" value="PROKAR_LIPOPROTEIN"/>
    <property type="match status" value="1"/>
</dbReference>
<feature type="compositionally biased region" description="Low complexity" evidence="1">
    <location>
        <begin position="51"/>
        <end position="61"/>
    </location>
</feature>
<reference evidence="2 3" key="1">
    <citation type="submission" date="2019-03" db="EMBL/GenBank/DDBJ databases">
        <title>Draft genome sequences of novel Actinobacteria.</title>
        <authorList>
            <person name="Sahin N."/>
            <person name="Ay H."/>
            <person name="Saygin H."/>
        </authorList>
    </citation>
    <scope>NUCLEOTIDE SEQUENCE [LARGE SCALE GENOMIC DNA]</scope>
    <source>
        <strain evidence="2 3">JCM 13523</strain>
    </source>
</reference>
<sequence length="205" mass="21658">MRMQRLLAPAVAVVASLAAVVVLTACGSGSGLRVEGAEPSEGSSVIPPVPATSATTSPGVLKTPPVPLVPLAQVRTKLLADRGLDGTARGVLTNCTVISRCLRQGPTVDVMHNGIPQQVVYIHTLEKFVFGAFLIALEPAGPRRIWSLRVDQPTIKASPQGDLVVESPTFTTEDKSCCPSGSKAEVYRWDGRQMTRVSSTDQKGD</sequence>
<gene>
    <name evidence="2" type="ORF">E1263_36850</name>
</gene>
<accession>A0A4R4YMK6</accession>
<comment type="caution">
    <text evidence="2">The sequence shown here is derived from an EMBL/GenBank/DDBJ whole genome shotgun (WGS) entry which is preliminary data.</text>
</comment>
<evidence type="ECO:0000256" key="1">
    <source>
        <dbReference type="SAM" id="MobiDB-lite"/>
    </source>
</evidence>
<keyword evidence="3" id="KW-1185">Reference proteome</keyword>
<dbReference type="Proteomes" id="UP000295124">
    <property type="component" value="Unassembled WGS sequence"/>
</dbReference>
<organism evidence="2 3">
    <name type="scientific">Kribbella antibiotica</name>
    <dbReference type="NCBI Taxonomy" id="190195"/>
    <lineage>
        <taxon>Bacteria</taxon>
        <taxon>Bacillati</taxon>
        <taxon>Actinomycetota</taxon>
        <taxon>Actinomycetes</taxon>
        <taxon>Propionibacteriales</taxon>
        <taxon>Kribbellaceae</taxon>
        <taxon>Kribbella</taxon>
    </lineage>
</organism>
<name>A0A4R4YMK6_9ACTN</name>